<keyword evidence="4" id="KW-1185">Reference proteome</keyword>
<comment type="caution">
    <text evidence="3">The sequence shown here is derived from an EMBL/GenBank/DDBJ whole genome shotgun (WGS) entry which is preliminary data.</text>
</comment>
<dbReference type="GO" id="GO:0008168">
    <property type="term" value="F:methyltransferase activity"/>
    <property type="evidence" value="ECO:0007669"/>
    <property type="project" value="UniProtKB-KW"/>
</dbReference>
<dbReference type="RefSeq" id="WP_344661566.1">
    <property type="nucleotide sequence ID" value="NZ_BAAAQM010000056.1"/>
</dbReference>
<accession>A0ABN2T1I7</accession>
<dbReference type="GO" id="GO:0032259">
    <property type="term" value="P:methylation"/>
    <property type="evidence" value="ECO:0007669"/>
    <property type="project" value="UniProtKB-KW"/>
</dbReference>
<evidence type="ECO:0000313" key="4">
    <source>
        <dbReference type="Proteomes" id="UP001499854"/>
    </source>
</evidence>
<reference evidence="3 4" key="1">
    <citation type="journal article" date="2019" name="Int. J. Syst. Evol. Microbiol.">
        <title>The Global Catalogue of Microorganisms (GCM) 10K type strain sequencing project: providing services to taxonomists for standard genome sequencing and annotation.</title>
        <authorList>
            <consortium name="The Broad Institute Genomics Platform"/>
            <consortium name="The Broad Institute Genome Sequencing Center for Infectious Disease"/>
            <person name="Wu L."/>
            <person name="Ma J."/>
        </authorList>
    </citation>
    <scope>NUCLEOTIDE SEQUENCE [LARGE SCALE GENOMIC DNA]</scope>
    <source>
        <strain evidence="3 4">JCM 16013</strain>
    </source>
</reference>
<dbReference type="SUPFAM" id="SSF53335">
    <property type="entry name" value="S-adenosyl-L-methionine-dependent methyltransferases"/>
    <property type="match status" value="1"/>
</dbReference>
<protein>
    <submittedName>
        <fullName evidence="3">Class I SAM-dependent methyltransferase</fullName>
    </submittedName>
</protein>
<dbReference type="InterPro" id="IPR013216">
    <property type="entry name" value="Methyltransf_11"/>
</dbReference>
<dbReference type="PANTHER" id="PTHR44068">
    <property type="entry name" value="ZGC:194242"/>
    <property type="match status" value="1"/>
</dbReference>
<dbReference type="InterPro" id="IPR050447">
    <property type="entry name" value="Erg6_SMT_methyltransf"/>
</dbReference>
<evidence type="ECO:0000259" key="2">
    <source>
        <dbReference type="Pfam" id="PF08241"/>
    </source>
</evidence>
<gene>
    <name evidence="3" type="ORF">GCM10009838_71100</name>
</gene>
<dbReference type="Proteomes" id="UP001499854">
    <property type="component" value="Unassembled WGS sequence"/>
</dbReference>
<sequence>MLTVDFAKFPIAKGEKVLDMGCGFGRHAFALLRQGADVVALDYSQDEVAEVTKWFAAMQLAGEVPAGANGIAVRGTAYGLPFADGTFDAIVAAEVLEHLPDDRLAMSELVRVLKPGGRLAVTVPRWFPEKVCWALSDAYHEVEGGHIRIYKRREMIEKLRAAGAVPHELHHAHALHAPYWWLKCAVGVDNENGPVKAYKKLLEWDIVKAPALTRAGEALLNPVLGKSLVVYATKPAA</sequence>
<dbReference type="CDD" id="cd02440">
    <property type="entry name" value="AdoMet_MTases"/>
    <property type="match status" value="1"/>
</dbReference>
<organism evidence="3 4">
    <name type="scientific">Catenulispora subtropica</name>
    <dbReference type="NCBI Taxonomy" id="450798"/>
    <lineage>
        <taxon>Bacteria</taxon>
        <taxon>Bacillati</taxon>
        <taxon>Actinomycetota</taxon>
        <taxon>Actinomycetes</taxon>
        <taxon>Catenulisporales</taxon>
        <taxon>Catenulisporaceae</taxon>
        <taxon>Catenulispora</taxon>
    </lineage>
</organism>
<dbReference type="EMBL" id="BAAAQM010000056">
    <property type="protein sequence ID" value="GAA1995958.1"/>
    <property type="molecule type" value="Genomic_DNA"/>
</dbReference>
<dbReference type="Gene3D" id="3.40.50.150">
    <property type="entry name" value="Vaccinia Virus protein VP39"/>
    <property type="match status" value="1"/>
</dbReference>
<dbReference type="InterPro" id="IPR029063">
    <property type="entry name" value="SAM-dependent_MTases_sf"/>
</dbReference>
<keyword evidence="1" id="KW-0808">Transferase</keyword>
<dbReference type="Pfam" id="PF08241">
    <property type="entry name" value="Methyltransf_11"/>
    <property type="match status" value="1"/>
</dbReference>
<evidence type="ECO:0000256" key="1">
    <source>
        <dbReference type="ARBA" id="ARBA00022679"/>
    </source>
</evidence>
<name>A0ABN2T1I7_9ACTN</name>
<proteinExistence type="predicted"/>
<keyword evidence="3" id="KW-0489">Methyltransferase</keyword>
<dbReference type="PANTHER" id="PTHR44068:SF11">
    <property type="entry name" value="GERANYL DIPHOSPHATE 2-C-METHYLTRANSFERASE"/>
    <property type="match status" value="1"/>
</dbReference>
<evidence type="ECO:0000313" key="3">
    <source>
        <dbReference type="EMBL" id="GAA1995958.1"/>
    </source>
</evidence>
<feature type="domain" description="Methyltransferase type 11" evidence="2">
    <location>
        <begin position="18"/>
        <end position="120"/>
    </location>
</feature>